<dbReference type="Gene3D" id="1.10.760.10">
    <property type="entry name" value="Cytochrome c-like domain"/>
    <property type="match status" value="1"/>
</dbReference>
<evidence type="ECO:0000256" key="2">
    <source>
        <dbReference type="ARBA" id="ARBA00022617"/>
    </source>
</evidence>
<feature type="transmembrane region" description="Helical" evidence="8">
    <location>
        <begin position="7"/>
        <end position="25"/>
    </location>
</feature>
<dbReference type="PANTHER" id="PTHR35008">
    <property type="entry name" value="BLL4482 PROTEIN-RELATED"/>
    <property type="match status" value="1"/>
</dbReference>
<dbReference type="InterPro" id="IPR009056">
    <property type="entry name" value="Cyt_c-like_dom"/>
</dbReference>
<gene>
    <name evidence="10" type="ORF">C7H09_10100</name>
</gene>
<keyword evidence="3 6" id="KW-0479">Metal-binding</keyword>
<proteinExistence type="predicted"/>
<evidence type="ECO:0000313" key="10">
    <source>
        <dbReference type="EMBL" id="PSF07264.1"/>
    </source>
</evidence>
<evidence type="ECO:0000256" key="5">
    <source>
        <dbReference type="ARBA" id="ARBA00023004"/>
    </source>
</evidence>
<dbReference type="PROSITE" id="PS51007">
    <property type="entry name" value="CYTC"/>
    <property type="match status" value="1"/>
</dbReference>
<dbReference type="GO" id="GO:0020037">
    <property type="term" value="F:heme binding"/>
    <property type="evidence" value="ECO:0007669"/>
    <property type="project" value="InterPro"/>
</dbReference>
<comment type="caution">
    <text evidence="10">The sequence shown here is derived from an EMBL/GenBank/DDBJ whole genome shotgun (WGS) entry which is preliminary data.</text>
</comment>
<evidence type="ECO:0000313" key="11">
    <source>
        <dbReference type="Proteomes" id="UP000239866"/>
    </source>
</evidence>
<evidence type="ECO:0000256" key="1">
    <source>
        <dbReference type="ARBA" id="ARBA00022448"/>
    </source>
</evidence>
<feature type="region of interest" description="Disordered" evidence="7">
    <location>
        <begin position="157"/>
        <end position="179"/>
    </location>
</feature>
<evidence type="ECO:0000259" key="9">
    <source>
        <dbReference type="PROSITE" id="PS51007"/>
    </source>
</evidence>
<dbReference type="PRINTS" id="PR00605">
    <property type="entry name" value="CYTCHROMECIC"/>
</dbReference>
<keyword evidence="8" id="KW-1133">Transmembrane helix</keyword>
<dbReference type="GO" id="GO:0005506">
    <property type="term" value="F:iron ion binding"/>
    <property type="evidence" value="ECO:0007669"/>
    <property type="project" value="InterPro"/>
</dbReference>
<dbReference type="InterPro" id="IPR036909">
    <property type="entry name" value="Cyt_c-like_dom_sf"/>
</dbReference>
<keyword evidence="1" id="KW-0813">Transport</keyword>
<name>A0A2T1KAV9_9GAMM</name>
<keyword evidence="5 6" id="KW-0408">Iron</keyword>
<sequence>MRKTPMIVLLWIAVLIVWGVGYYAYNIGKPLLGGDSRTAPEVNVSSAGGEGGSGINGKTVFNAQCAACHQANGQGVPGAFPPLAGSKWVVAARDIPIAIVHDGLQGPVEVKGQTYEGMMPAFKGTLSNDEIAAVLSYIRQEWGNQAEPITGAQVEEHQAGVGERGPWSADELKETYQAP</sequence>
<protein>
    <recommendedName>
        <fullName evidence="9">Cytochrome c domain-containing protein</fullName>
    </recommendedName>
</protein>
<feature type="domain" description="Cytochrome c" evidence="9">
    <location>
        <begin position="52"/>
        <end position="142"/>
    </location>
</feature>
<dbReference type="Pfam" id="PF00034">
    <property type="entry name" value="Cytochrom_C"/>
    <property type="match status" value="1"/>
</dbReference>
<feature type="compositionally biased region" description="Basic and acidic residues" evidence="7">
    <location>
        <begin position="170"/>
        <end position="179"/>
    </location>
</feature>
<evidence type="ECO:0000256" key="3">
    <source>
        <dbReference type="ARBA" id="ARBA00022723"/>
    </source>
</evidence>
<dbReference type="EMBL" id="PXNP01000076">
    <property type="protein sequence ID" value="PSF07264.1"/>
    <property type="molecule type" value="Genomic_DNA"/>
</dbReference>
<keyword evidence="2 6" id="KW-0349">Heme</keyword>
<evidence type="ECO:0000256" key="8">
    <source>
        <dbReference type="SAM" id="Phobius"/>
    </source>
</evidence>
<evidence type="ECO:0000256" key="7">
    <source>
        <dbReference type="SAM" id="MobiDB-lite"/>
    </source>
</evidence>
<keyword evidence="8" id="KW-0812">Transmembrane</keyword>
<dbReference type="GO" id="GO:0009055">
    <property type="term" value="F:electron transfer activity"/>
    <property type="evidence" value="ECO:0007669"/>
    <property type="project" value="InterPro"/>
</dbReference>
<accession>A0A2T1KAV9</accession>
<evidence type="ECO:0000256" key="4">
    <source>
        <dbReference type="ARBA" id="ARBA00022982"/>
    </source>
</evidence>
<dbReference type="InterPro" id="IPR051459">
    <property type="entry name" value="Cytochrome_c-type_DH"/>
</dbReference>
<dbReference type="AlphaFoldDB" id="A0A2T1KAV9"/>
<organism evidence="10 11">
    <name type="scientific">Marinobacter fuscus</name>
    <dbReference type="NCBI Taxonomy" id="2109942"/>
    <lineage>
        <taxon>Bacteria</taxon>
        <taxon>Pseudomonadati</taxon>
        <taxon>Pseudomonadota</taxon>
        <taxon>Gammaproteobacteria</taxon>
        <taxon>Pseudomonadales</taxon>
        <taxon>Marinobacteraceae</taxon>
        <taxon>Marinobacter</taxon>
    </lineage>
</organism>
<keyword evidence="11" id="KW-1185">Reference proteome</keyword>
<dbReference type="PANTHER" id="PTHR35008:SF8">
    <property type="entry name" value="ALCOHOL DEHYDROGENASE CYTOCHROME C SUBUNIT"/>
    <property type="match status" value="1"/>
</dbReference>
<dbReference type="Proteomes" id="UP000239866">
    <property type="component" value="Unassembled WGS sequence"/>
</dbReference>
<evidence type="ECO:0000256" key="6">
    <source>
        <dbReference type="PROSITE-ProRule" id="PRU00433"/>
    </source>
</evidence>
<dbReference type="SUPFAM" id="SSF46626">
    <property type="entry name" value="Cytochrome c"/>
    <property type="match status" value="1"/>
</dbReference>
<reference evidence="10 11" key="1">
    <citation type="submission" date="2018-03" db="EMBL/GenBank/DDBJ databases">
        <title>Marinobacter brunus sp. nov., a marine bacterium of Gamma-proteobacteria isolated from the surface seawater of the South China Sea.</title>
        <authorList>
            <person name="Cheng H."/>
            <person name="Wu Y.-H."/>
            <person name="Xamxidin M."/>
            <person name="Xu X.-W."/>
        </authorList>
    </citation>
    <scope>NUCLEOTIDE SEQUENCE [LARGE SCALE GENOMIC DNA]</scope>
    <source>
        <strain evidence="10 11">NH169-3</strain>
    </source>
</reference>
<keyword evidence="4" id="KW-0249">Electron transport</keyword>
<dbReference type="InterPro" id="IPR008168">
    <property type="entry name" value="Cyt_C_IC"/>
</dbReference>
<dbReference type="OrthoDB" id="9757546at2"/>
<keyword evidence="8" id="KW-0472">Membrane</keyword>